<name>A0A7S2P6H4_9STRA</name>
<dbReference type="PROSITE" id="PS51471">
    <property type="entry name" value="FE2OG_OXY"/>
    <property type="match status" value="1"/>
</dbReference>
<evidence type="ECO:0000256" key="2">
    <source>
        <dbReference type="ARBA" id="ARBA00022723"/>
    </source>
</evidence>
<reference evidence="9" key="1">
    <citation type="submission" date="2021-01" db="EMBL/GenBank/DDBJ databases">
        <authorList>
            <person name="Corre E."/>
            <person name="Pelletier E."/>
            <person name="Niang G."/>
            <person name="Scheremetjew M."/>
            <person name="Finn R."/>
            <person name="Kale V."/>
            <person name="Holt S."/>
            <person name="Cochrane G."/>
            <person name="Meng A."/>
            <person name="Brown T."/>
            <person name="Cohen L."/>
        </authorList>
    </citation>
    <scope>NUCLEOTIDE SEQUENCE</scope>
    <source>
        <strain evidence="9">SM1012Den-03</strain>
    </source>
</reference>
<dbReference type="InterPro" id="IPR044862">
    <property type="entry name" value="Pro_4_hyd_alph_FE2OG_OXY"/>
</dbReference>
<keyword evidence="4" id="KW-0560">Oxidoreductase</keyword>
<feature type="compositionally biased region" description="Low complexity" evidence="6">
    <location>
        <begin position="319"/>
        <end position="333"/>
    </location>
</feature>
<evidence type="ECO:0000256" key="3">
    <source>
        <dbReference type="ARBA" id="ARBA00022964"/>
    </source>
</evidence>
<organism evidence="9">
    <name type="scientific">Skeletonema marinoi</name>
    <dbReference type="NCBI Taxonomy" id="267567"/>
    <lineage>
        <taxon>Eukaryota</taxon>
        <taxon>Sar</taxon>
        <taxon>Stramenopiles</taxon>
        <taxon>Ochrophyta</taxon>
        <taxon>Bacillariophyta</taxon>
        <taxon>Coscinodiscophyceae</taxon>
        <taxon>Thalassiosirophycidae</taxon>
        <taxon>Thalassiosirales</taxon>
        <taxon>Skeletonemataceae</taxon>
        <taxon>Skeletonema</taxon>
        <taxon>Skeletonema marinoi-dohrnii complex</taxon>
    </lineage>
</organism>
<comment type="cofactor">
    <cofactor evidence="1">
        <name>L-ascorbate</name>
        <dbReference type="ChEBI" id="CHEBI:38290"/>
    </cofactor>
</comment>
<sequence length="410" mass="44407">MTAATKILAITSSSFLLIFSFTALQADAFTTISPKTSTSHHHHNHHCHVKPARKLHATTSTSTTSSSTTLSTRIPINESYPGLQKVHTNPDIYLISHFLSPHACNDLISRARLKGTQRSPVAYAGWTDDIKDLLGLAASGPVSWGAILGAWYEAQGDESANAVLNLVLHALRNYSVLLVVAGILIAGYTKVRADGLQELRTSTSTTLDDLSGGSGGGDGSGVKEFVLRSADLFGPPPSLSSDNDNDDDILSSPASYFEAPTVINYEKDQALAPHYDANRSASVEDANRGGQTLSTLLVYLNDVERGGTTKFGKLPAITSSSSSNDDNNKNNNNEDIVQRQVIGDPNLNIIPRKGDALLFFPADKYGRFDERTEHEGCPAVDEKWIARIWRHEGRVPPPFGLSDECIREYC</sequence>
<evidence type="ECO:0000313" key="9">
    <source>
        <dbReference type="EMBL" id="CAD9580745.1"/>
    </source>
</evidence>
<feature type="region of interest" description="Disordered" evidence="6">
    <location>
        <begin position="37"/>
        <end position="69"/>
    </location>
</feature>
<dbReference type="InterPro" id="IPR045054">
    <property type="entry name" value="P4HA-like"/>
</dbReference>
<dbReference type="Gene3D" id="2.60.120.620">
    <property type="entry name" value="q2cbj1_9rhob like domain"/>
    <property type="match status" value="1"/>
</dbReference>
<keyword evidence="7" id="KW-0732">Signal</keyword>
<dbReference type="SMART" id="SM00702">
    <property type="entry name" value="P4Hc"/>
    <property type="match status" value="1"/>
</dbReference>
<protein>
    <recommendedName>
        <fullName evidence="8">Fe2OG dioxygenase domain-containing protein</fullName>
    </recommendedName>
</protein>
<evidence type="ECO:0000256" key="6">
    <source>
        <dbReference type="SAM" id="MobiDB-lite"/>
    </source>
</evidence>
<feature type="chain" id="PRO_5030756031" description="Fe2OG dioxygenase domain-containing protein" evidence="7">
    <location>
        <begin position="29"/>
        <end position="410"/>
    </location>
</feature>
<feature type="domain" description="Fe2OG dioxygenase" evidence="8">
    <location>
        <begin position="256"/>
        <end position="392"/>
    </location>
</feature>
<evidence type="ECO:0000256" key="1">
    <source>
        <dbReference type="ARBA" id="ARBA00001961"/>
    </source>
</evidence>
<dbReference type="GO" id="GO:0004656">
    <property type="term" value="F:procollagen-proline 4-dioxygenase activity"/>
    <property type="evidence" value="ECO:0007669"/>
    <property type="project" value="TreeGrafter"/>
</dbReference>
<evidence type="ECO:0000256" key="4">
    <source>
        <dbReference type="ARBA" id="ARBA00023002"/>
    </source>
</evidence>
<dbReference type="PANTHER" id="PTHR10869:SF226">
    <property type="entry name" value="PROLYL 4-HYDROXYLASE ALPHA SUBUNIT DOMAIN-CONTAINING PROTEIN"/>
    <property type="match status" value="1"/>
</dbReference>
<feature type="compositionally biased region" description="Low complexity" evidence="6">
    <location>
        <begin position="58"/>
        <end position="69"/>
    </location>
</feature>
<dbReference type="GO" id="GO:0031418">
    <property type="term" value="F:L-ascorbic acid binding"/>
    <property type="evidence" value="ECO:0007669"/>
    <property type="project" value="InterPro"/>
</dbReference>
<dbReference type="GO" id="GO:0005506">
    <property type="term" value="F:iron ion binding"/>
    <property type="evidence" value="ECO:0007669"/>
    <property type="project" value="InterPro"/>
</dbReference>
<dbReference type="InterPro" id="IPR005123">
    <property type="entry name" value="Oxoglu/Fe-dep_dioxygenase_dom"/>
</dbReference>
<gene>
    <name evidence="9" type="ORF">SMAR0320_LOCUS3431</name>
</gene>
<evidence type="ECO:0000259" key="8">
    <source>
        <dbReference type="PROSITE" id="PS51471"/>
    </source>
</evidence>
<evidence type="ECO:0000256" key="7">
    <source>
        <dbReference type="SAM" id="SignalP"/>
    </source>
</evidence>
<keyword evidence="3" id="KW-0223">Dioxygenase</keyword>
<keyword evidence="2" id="KW-0479">Metal-binding</keyword>
<dbReference type="PANTHER" id="PTHR10869">
    <property type="entry name" value="PROLYL 4-HYDROXYLASE ALPHA SUBUNIT"/>
    <property type="match status" value="1"/>
</dbReference>
<dbReference type="Pfam" id="PF13640">
    <property type="entry name" value="2OG-FeII_Oxy_3"/>
    <property type="match status" value="1"/>
</dbReference>
<accession>A0A7S2P6H4</accession>
<dbReference type="EMBL" id="HBGZ01005002">
    <property type="protein sequence ID" value="CAD9580745.1"/>
    <property type="molecule type" value="Transcribed_RNA"/>
</dbReference>
<dbReference type="InterPro" id="IPR006620">
    <property type="entry name" value="Pro_4_hyd_alph"/>
</dbReference>
<proteinExistence type="predicted"/>
<keyword evidence="5" id="KW-0408">Iron</keyword>
<evidence type="ECO:0000256" key="5">
    <source>
        <dbReference type="ARBA" id="ARBA00023004"/>
    </source>
</evidence>
<feature type="compositionally biased region" description="Basic residues" evidence="6">
    <location>
        <begin position="38"/>
        <end position="56"/>
    </location>
</feature>
<dbReference type="GO" id="GO:0005783">
    <property type="term" value="C:endoplasmic reticulum"/>
    <property type="evidence" value="ECO:0007669"/>
    <property type="project" value="TreeGrafter"/>
</dbReference>
<dbReference type="AlphaFoldDB" id="A0A7S2P6H4"/>
<feature type="region of interest" description="Disordered" evidence="6">
    <location>
        <begin position="310"/>
        <end position="334"/>
    </location>
</feature>
<feature type="signal peptide" evidence="7">
    <location>
        <begin position="1"/>
        <end position="28"/>
    </location>
</feature>